<reference evidence="2" key="1">
    <citation type="journal article" date="2019" name="Plant Biotechnol. J.">
        <title>Genome sequencing of the Australian wild diploid species Gossypium australe highlights disease resistance and delayed gland morphogenesis.</title>
        <authorList>
            <person name="Cai Y."/>
            <person name="Cai X."/>
            <person name="Wang Q."/>
            <person name="Wang P."/>
            <person name="Zhang Y."/>
            <person name="Cai C."/>
            <person name="Xu Y."/>
            <person name="Wang K."/>
            <person name="Zhou Z."/>
            <person name="Wang C."/>
            <person name="Geng S."/>
            <person name="Li B."/>
            <person name="Dong Q."/>
            <person name="Hou Y."/>
            <person name="Wang H."/>
            <person name="Ai P."/>
            <person name="Liu Z."/>
            <person name="Yi F."/>
            <person name="Sun M."/>
            <person name="An G."/>
            <person name="Cheng J."/>
            <person name="Zhang Y."/>
            <person name="Shi Q."/>
            <person name="Xie Y."/>
            <person name="Shi X."/>
            <person name="Chang Y."/>
            <person name="Huang F."/>
            <person name="Chen Y."/>
            <person name="Hong S."/>
            <person name="Mi L."/>
            <person name="Sun Q."/>
            <person name="Zhang L."/>
            <person name="Zhou B."/>
            <person name="Peng R."/>
            <person name="Zhang X."/>
            <person name="Liu F."/>
        </authorList>
    </citation>
    <scope>NUCLEOTIDE SEQUENCE [LARGE SCALE GENOMIC DNA]</scope>
    <source>
        <strain evidence="2">cv. PA1801</strain>
    </source>
</reference>
<organism evidence="1 2">
    <name type="scientific">Gossypium australe</name>
    <dbReference type="NCBI Taxonomy" id="47621"/>
    <lineage>
        <taxon>Eukaryota</taxon>
        <taxon>Viridiplantae</taxon>
        <taxon>Streptophyta</taxon>
        <taxon>Embryophyta</taxon>
        <taxon>Tracheophyta</taxon>
        <taxon>Spermatophyta</taxon>
        <taxon>Magnoliopsida</taxon>
        <taxon>eudicotyledons</taxon>
        <taxon>Gunneridae</taxon>
        <taxon>Pentapetalae</taxon>
        <taxon>rosids</taxon>
        <taxon>malvids</taxon>
        <taxon>Malvales</taxon>
        <taxon>Malvaceae</taxon>
        <taxon>Malvoideae</taxon>
        <taxon>Gossypium</taxon>
    </lineage>
</organism>
<sequence>MVKKGNQAAIENNTVSFGKSKYMALVAPILLVKNLTRAQYETLDNAKSNAEGQTDARALVEVETIGRLPSSQSKRRGPSRLEILKLGWVRRVVFEKGLKRPLIANYHGILAVERHLSCDEEVRLLLKGEQKGS</sequence>
<evidence type="ECO:0000313" key="1">
    <source>
        <dbReference type="EMBL" id="KAA3479405.1"/>
    </source>
</evidence>
<comment type="caution">
    <text evidence="1">The sequence shown here is derived from an EMBL/GenBank/DDBJ whole genome shotgun (WGS) entry which is preliminary data.</text>
</comment>
<dbReference type="AlphaFoldDB" id="A0A5B6WDN7"/>
<name>A0A5B6WDN7_9ROSI</name>
<protein>
    <submittedName>
        <fullName evidence="1">Uncharacterized protein</fullName>
    </submittedName>
</protein>
<gene>
    <name evidence="1" type="ORF">EPI10_019917</name>
</gene>
<keyword evidence="2" id="KW-1185">Reference proteome</keyword>
<evidence type="ECO:0000313" key="2">
    <source>
        <dbReference type="Proteomes" id="UP000325315"/>
    </source>
</evidence>
<dbReference type="Proteomes" id="UP000325315">
    <property type="component" value="Unassembled WGS sequence"/>
</dbReference>
<dbReference type="EMBL" id="SMMG02000003">
    <property type="protein sequence ID" value="KAA3479405.1"/>
    <property type="molecule type" value="Genomic_DNA"/>
</dbReference>
<accession>A0A5B6WDN7</accession>
<proteinExistence type="predicted"/>